<comment type="caution">
    <text evidence="1">The sequence shown here is derived from an EMBL/GenBank/DDBJ whole genome shotgun (WGS) entry which is preliminary data.</text>
</comment>
<evidence type="ECO:0000313" key="2">
    <source>
        <dbReference type="Proteomes" id="UP001153269"/>
    </source>
</evidence>
<name>A0A9N7UJ28_PLEPL</name>
<dbReference type="AlphaFoldDB" id="A0A9N7UJ28"/>
<protein>
    <submittedName>
        <fullName evidence="1">Uncharacterized protein</fullName>
    </submittedName>
</protein>
<evidence type="ECO:0000313" key="1">
    <source>
        <dbReference type="EMBL" id="CAB1431811.1"/>
    </source>
</evidence>
<reference evidence="1" key="1">
    <citation type="submission" date="2020-03" db="EMBL/GenBank/DDBJ databases">
        <authorList>
            <person name="Weist P."/>
        </authorList>
    </citation>
    <scope>NUCLEOTIDE SEQUENCE</scope>
</reference>
<organism evidence="1 2">
    <name type="scientific">Pleuronectes platessa</name>
    <name type="common">European plaice</name>
    <dbReference type="NCBI Taxonomy" id="8262"/>
    <lineage>
        <taxon>Eukaryota</taxon>
        <taxon>Metazoa</taxon>
        <taxon>Chordata</taxon>
        <taxon>Craniata</taxon>
        <taxon>Vertebrata</taxon>
        <taxon>Euteleostomi</taxon>
        <taxon>Actinopterygii</taxon>
        <taxon>Neopterygii</taxon>
        <taxon>Teleostei</taxon>
        <taxon>Neoteleostei</taxon>
        <taxon>Acanthomorphata</taxon>
        <taxon>Carangaria</taxon>
        <taxon>Pleuronectiformes</taxon>
        <taxon>Pleuronectoidei</taxon>
        <taxon>Pleuronectidae</taxon>
        <taxon>Pleuronectes</taxon>
    </lineage>
</organism>
<accession>A0A9N7UJ28</accession>
<proteinExistence type="predicted"/>
<gene>
    <name evidence="1" type="ORF">PLEPLA_LOCUS19868</name>
</gene>
<keyword evidence="2" id="KW-1185">Reference proteome</keyword>
<dbReference type="Proteomes" id="UP001153269">
    <property type="component" value="Unassembled WGS sequence"/>
</dbReference>
<sequence length="110" mass="11914">MSTVPKTLEKNNSSGSHCSHCSHCAHCSHCSHYSHCRAALGSWGSRSQAHRGPHGARVTATGADECKASSSDRLTEQKQVCHQLLCGEHKETELTAVEVCKWKVCEPTGK</sequence>
<dbReference type="EMBL" id="CADEAL010001375">
    <property type="protein sequence ID" value="CAB1431811.1"/>
    <property type="molecule type" value="Genomic_DNA"/>
</dbReference>